<name>A0AAU8H2P6_9BACT</name>
<dbReference type="GO" id="GO:0032259">
    <property type="term" value="P:methylation"/>
    <property type="evidence" value="ECO:0007669"/>
    <property type="project" value="UniProtKB-KW"/>
</dbReference>
<accession>A0AAU8H2P6</accession>
<reference evidence="3" key="1">
    <citation type="submission" date="2024-01" db="EMBL/GenBank/DDBJ databases">
        <title>The first autotrophic representatives of the genus Thermodesulfovibrio.</title>
        <authorList>
            <person name="Maltseva A.I."/>
            <person name="Elcheninov A.G."/>
            <person name="Kublanov I.V."/>
            <person name="Lebedinsky A.V."/>
            <person name="Frolov E.N."/>
        </authorList>
    </citation>
    <scope>NUCLEOTIDE SEQUENCE</scope>
    <source>
        <strain evidence="3">3462-1</strain>
    </source>
</reference>
<evidence type="ECO:0000259" key="2">
    <source>
        <dbReference type="Pfam" id="PF08241"/>
    </source>
</evidence>
<dbReference type="PANTHER" id="PTHR44068">
    <property type="entry name" value="ZGC:194242"/>
    <property type="match status" value="1"/>
</dbReference>
<dbReference type="RefSeq" id="WP_353686694.1">
    <property type="nucleotide sequence ID" value="NZ_CP144374.1"/>
</dbReference>
<dbReference type="SUPFAM" id="SSF53335">
    <property type="entry name" value="S-adenosyl-L-methionine-dependent methyltransferases"/>
    <property type="match status" value="1"/>
</dbReference>
<dbReference type="Pfam" id="PF08241">
    <property type="entry name" value="Methyltransf_11"/>
    <property type="match status" value="1"/>
</dbReference>
<dbReference type="InterPro" id="IPR029063">
    <property type="entry name" value="SAM-dependent_MTases_sf"/>
</dbReference>
<evidence type="ECO:0000256" key="1">
    <source>
        <dbReference type="ARBA" id="ARBA00022679"/>
    </source>
</evidence>
<protein>
    <submittedName>
        <fullName evidence="3">Class I SAM-dependent methyltransferase</fullName>
        <ecNumber evidence="3">2.1.1.-</ecNumber>
    </submittedName>
</protein>
<dbReference type="InterPro" id="IPR013216">
    <property type="entry name" value="Methyltransf_11"/>
</dbReference>
<feature type="domain" description="Methyltransferase type 11" evidence="2">
    <location>
        <begin position="39"/>
        <end position="135"/>
    </location>
</feature>
<dbReference type="KEGG" id="tob:V4D31_02590"/>
<evidence type="ECO:0000313" key="3">
    <source>
        <dbReference type="EMBL" id="XCH49057.1"/>
    </source>
</evidence>
<dbReference type="Gene3D" id="3.40.50.150">
    <property type="entry name" value="Vaccinia Virus protein VP39"/>
    <property type="match status" value="1"/>
</dbReference>
<dbReference type="AlphaFoldDB" id="A0AAU8H2P6"/>
<dbReference type="EMBL" id="CP144374">
    <property type="protein sequence ID" value="XCH49057.1"/>
    <property type="molecule type" value="Genomic_DNA"/>
</dbReference>
<gene>
    <name evidence="3" type="ORF">V4D31_02590</name>
</gene>
<dbReference type="InterPro" id="IPR050447">
    <property type="entry name" value="Erg6_SMT_methyltransf"/>
</dbReference>
<keyword evidence="1 3" id="KW-0808">Transferase</keyword>
<organism evidence="3">
    <name type="scientific">Thermodesulfovibrio obliviosus</name>
    <dbReference type="NCBI Taxonomy" id="3118332"/>
    <lineage>
        <taxon>Bacteria</taxon>
        <taxon>Pseudomonadati</taxon>
        <taxon>Nitrospirota</taxon>
        <taxon>Thermodesulfovibrionia</taxon>
        <taxon>Thermodesulfovibrionales</taxon>
        <taxon>Thermodesulfovibrionaceae</taxon>
        <taxon>Thermodesulfovibrio</taxon>
    </lineage>
</organism>
<dbReference type="CDD" id="cd02440">
    <property type="entry name" value="AdoMet_MTases"/>
    <property type="match status" value="1"/>
</dbReference>
<dbReference type="GO" id="GO:0008757">
    <property type="term" value="F:S-adenosylmethionine-dependent methyltransferase activity"/>
    <property type="evidence" value="ECO:0007669"/>
    <property type="project" value="InterPro"/>
</dbReference>
<keyword evidence="3" id="KW-0489">Methyltransferase</keyword>
<dbReference type="EC" id="2.1.1.-" evidence="3"/>
<dbReference type="PANTHER" id="PTHR44068:SF11">
    <property type="entry name" value="GERANYL DIPHOSPHATE 2-C-METHYLTRANSFERASE"/>
    <property type="match status" value="1"/>
</dbReference>
<proteinExistence type="predicted"/>
<sequence>MGYYEITETPGLKATQEQIERLYHRYHFAHQFAEGKDVLEVACGAGIGLGYLAKVAKNVIGGDIDENNVSIAKKYYGDKIKDKIKIEIMDAHNLPFSEETFDLVLLFEAIYYLKEPQKFIQEAKRVLREEGILIICTVNKEWEDFHPSPYSVKYFSVPELYEALRNEFKEVKLFGAFKVEKHGIKNRVVSFIKKMAVKLNLIPGSLKARAYLKRIFMGKQRPLPYEIKEGMANYTEPVSIPVDKPNKEFKIIYAVAKK</sequence>